<dbReference type="GO" id="GO:0005886">
    <property type="term" value="C:plasma membrane"/>
    <property type="evidence" value="ECO:0007669"/>
    <property type="project" value="UniProtKB-SubCell"/>
</dbReference>
<feature type="transmembrane region" description="Helical" evidence="8">
    <location>
        <begin position="180"/>
        <end position="198"/>
    </location>
</feature>
<keyword evidence="10" id="KW-1185">Reference proteome</keyword>
<dbReference type="STRING" id="655353.SAMN04488056_10864"/>
<feature type="transmembrane region" description="Helical" evidence="8">
    <location>
        <begin position="266"/>
        <end position="286"/>
    </location>
</feature>
<feature type="transmembrane region" description="Helical" evidence="8">
    <location>
        <begin position="134"/>
        <end position="153"/>
    </location>
</feature>
<dbReference type="EMBL" id="FOVR01000008">
    <property type="protein sequence ID" value="SFO55896.1"/>
    <property type="molecule type" value="Genomic_DNA"/>
</dbReference>
<feature type="transmembrane region" description="Helical" evidence="8">
    <location>
        <begin position="219"/>
        <end position="236"/>
    </location>
</feature>
<evidence type="ECO:0000256" key="8">
    <source>
        <dbReference type="SAM" id="Phobius"/>
    </source>
</evidence>
<dbReference type="GO" id="GO:0022857">
    <property type="term" value="F:transmembrane transporter activity"/>
    <property type="evidence" value="ECO:0007669"/>
    <property type="project" value="InterPro"/>
</dbReference>
<dbReference type="PANTHER" id="PTHR30472:SF19">
    <property type="entry name" value="PETROBACTIN IMPORT SYSTEM PERMEASE PROTEIN YCLO"/>
    <property type="match status" value="1"/>
</dbReference>
<keyword evidence="5 8" id="KW-0812">Transmembrane</keyword>
<feature type="transmembrane region" description="Helical" evidence="8">
    <location>
        <begin position="73"/>
        <end position="94"/>
    </location>
</feature>
<dbReference type="Gene3D" id="1.10.3470.10">
    <property type="entry name" value="ABC transporter involved in vitamin B12 uptake, BtuC"/>
    <property type="match status" value="1"/>
</dbReference>
<keyword evidence="3" id="KW-0813">Transport</keyword>
<dbReference type="InterPro" id="IPR037294">
    <property type="entry name" value="ABC_BtuC-like"/>
</dbReference>
<evidence type="ECO:0000256" key="6">
    <source>
        <dbReference type="ARBA" id="ARBA00022989"/>
    </source>
</evidence>
<feature type="transmembrane region" description="Helical" evidence="8">
    <location>
        <begin position="292"/>
        <end position="313"/>
    </location>
</feature>
<proteinExistence type="inferred from homology"/>
<keyword evidence="7 8" id="KW-0472">Membrane</keyword>
<gene>
    <name evidence="9" type="ORF">SAMN04488056_10864</name>
</gene>
<dbReference type="SUPFAM" id="SSF81345">
    <property type="entry name" value="ABC transporter involved in vitamin B12 uptake, BtuC"/>
    <property type="match status" value="1"/>
</dbReference>
<dbReference type="AlphaFoldDB" id="A0A1I5I703"/>
<keyword evidence="4" id="KW-1003">Cell membrane</keyword>
<feature type="transmembrane region" description="Helical" evidence="8">
    <location>
        <begin position="100"/>
        <end position="122"/>
    </location>
</feature>
<accession>A0A1I5I703</accession>
<dbReference type="PANTHER" id="PTHR30472">
    <property type="entry name" value="FERRIC ENTEROBACTIN TRANSPORT SYSTEM PERMEASE PROTEIN"/>
    <property type="match status" value="1"/>
</dbReference>
<keyword evidence="6 8" id="KW-1133">Transmembrane helix</keyword>
<comment type="subcellular location">
    <subcellularLocation>
        <location evidence="1">Cell membrane</location>
        <topology evidence="1">Multi-pass membrane protein</topology>
    </subcellularLocation>
</comment>
<organism evidence="9 10">
    <name type="scientific">Cohaesibacter marisflavi</name>
    <dbReference type="NCBI Taxonomy" id="655353"/>
    <lineage>
        <taxon>Bacteria</taxon>
        <taxon>Pseudomonadati</taxon>
        <taxon>Pseudomonadota</taxon>
        <taxon>Alphaproteobacteria</taxon>
        <taxon>Hyphomicrobiales</taxon>
        <taxon>Cohaesibacteraceae</taxon>
    </lineage>
</organism>
<dbReference type="Proteomes" id="UP000199236">
    <property type="component" value="Unassembled WGS sequence"/>
</dbReference>
<evidence type="ECO:0000256" key="4">
    <source>
        <dbReference type="ARBA" id="ARBA00022475"/>
    </source>
</evidence>
<evidence type="ECO:0000313" key="10">
    <source>
        <dbReference type="Proteomes" id="UP000199236"/>
    </source>
</evidence>
<evidence type="ECO:0000256" key="2">
    <source>
        <dbReference type="ARBA" id="ARBA00007935"/>
    </source>
</evidence>
<evidence type="ECO:0000256" key="7">
    <source>
        <dbReference type="ARBA" id="ARBA00023136"/>
    </source>
</evidence>
<dbReference type="GO" id="GO:0033214">
    <property type="term" value="P:siderophore-iron import into cell"/>
    <property type="evidence" value="ECO:0007669"/>
    <property type="project" value="TreeGrafter"/>
</dbReference>
<comment type="similarity">
    <text evidence="2">Belongs to the binding-protein-dependent transport system permease family. FecCD subfamily.</text>
</comment>
<dbReference type="Pfam" id="PF01032">
    <property type="entry name" value="FecCD"/>
    <property type="match status" value="1"/>
</dbReference>
<reference evidence="9 10" key="1">
    <citation type="submission" date="2016-10" db="EMBL/GenBank/DDBJ databases">
        <authorList>
            <person name="de Groot N.N."/>
        </authorList>
    </citation>
    <scope>NUCLEOTIDE SEQUENCE [LARGE SCALE GENOMIC DNA]</scope>
    <source>
        <strain evidence="9 10">CGMCC 1.9157</strain>
    </source>
</reference>
<evidence type="ECO:0000256" key="1">
    <source>
        <dbReference type="ARBA" id="ARBA00004651"/>
    </source>
</evidence>
<evidence type="ECO:0000313" key="9">
    <source>
        <dbReference type="EMBL" id="SFO55896.1"/>
    </source>
</evidence>
<dbReference type="RefSeq" id="WP_090073628.1">
    <property type="nucleotide sequence ID" value="NZ_FOVR01000008.1"/>
</dbReference>
<evidence type="ECO:0000256" key="3">
    <source>
        <dbReference type="ARBA" id="ARBA00022448"/>
    </source>
</evidence>
<dbReference type="OrthoDB" id="9796260at2"/>
<feature type="transmembrane region" description="Helical" evidence="8">
    <location>
        <begin position="41"/>
        <end position="61"/>
    </location>
</feature>
<protein>
    <submittedName>
        <fullName evidence="9">Iron complex transport system permease protein</fullName>
    </submittedName>
</protein>
<dbReference type="InterPro" id="IPR000522">
    <property type="entry name" value="ABC_transptr_permease_BtuC"/>
</dbReference>
<name>A0A1I5I703_9HYPH</name>
<sequence>MVERRLIYALLLFVVCAVAFLTVNARGNWEFVLWFRGTKLLGISLVAIAIAVSTVLFQTLTKNRILTPSLMGFDALYALLQTALVFFLGGLGFAQLAPQVSFFTSFFFMMLASLALFGTLLGQSQQARGEDMHRLLLTGIIFGVLFRSVTSFFQRLIDPNDFVVAATSSMASFNSINGDLLLVSSVIMALGLIAAWYLRFDLDVLALGRDAAINLGINYKQRVYVTLVIIASLVSVSTALVGPVAFFGLLVSNLTYHLFPTHRHAILLPAASLLSACVLIGGQTILEQLLNFSTPLSVIVEFLGGVTFLLLILKGRSR</sequence>
<evidence type="ECO:0000256" key="5">
    <source>
        <dbReference type="ARBA" id="ARBA00022692"/>
    </source>
</evidence>